<dbReference type="AlphaFoldDB" id="A0A087SS02"/>
<evidence type="ECO:0000313" key="3">
    <source>
        <dbReference type="Proteomes" id="UP000028924"/>
    </source>
</evidence>
<feature type="compositionally biased region" description="Basic residues" evidence="1">
    <location>
        <begin position="1"/>
        <end position="22"/>
    </location>
</feature>
<dbReference type="GeneID" id="23617125"/>
<evidence type="ECO:0000313" key="2">
    <source>
        <dbReference type="EMBL" id="KFM28506.1"/>
    </source>
</evidence>
<keyword evidence="3" id="KW-1185">Reference proteome</keyword>
<evidence type="ECO:0000256" key="1">
    <source>
        <dbReference type="SAM" id="MobiDB-lite"/>
    </source>
</evidence>
<gene>
    <name evidence="2" type="ORF">F751_5734</name>
</gene>
<proteinExistence type="predicted"/>
<dbReference type="RefSeq" id="XP_011401525.1">
    <property type="nucleotide sequence ID" value="XM_011403223.1"/>
</dbReference>
<protein>
    <submittedName>
        <fullName evidence="2">Uncharacterized protein</fullName>
    </submittedName>
</protein>
<feature type="region of interest" description="Disordered" evidence="1">
    <location>
        <begin position="1"/>
        <end position="37"/>
    </location>
</feature>
<dbReference type="KEGG" id="apro:F751_5734"/>
<name>A0A087SS02_AUXPR</name>
<dbReference type="EMBL" id="KL662171">
    <property type="protein sequence ID" value="KFM28506.1"/>
    <property type="molecule type" value="Genomic_DNA"/>
</dbReference>
<sequence length="93" mass="10930">MRRRARQRTRPWTRRCWKKARRTSPSASSTSWPCGRPTLSWTRCSRSGRPPTWTCGARAQGLTTRARMWTPAEGYRRRYAGAWLSRACPCWAR</sequence>
<accession>A0A087SS02</accession>
<feature type="compositionally biased region" description="Low complexity" evidence="1">
    <location>
        <begin position="23"/>
        <end position="33"/>
    </location>
</feature>
<organism evidence="2 3">
    <name type="scientific">Auxenochlorella protothecoides</name>
    <name type="common">Green microalga</name>
    <name type="synonym">Chlorella protothecoides</name>
    <dbReference type="NCBI Taxonomy" id="3075"/>
    <lineage>
        <taxon>Eukaryota</taxon>
        <taxon>Viridiplantae</taxon>
        <taxon>Chlorophyta</taxon>
        <taxon>core chlorophytes</taxon>
        <taxon>Trebouxiophyceae</taxon>
        <taxon>Chlorellales</taxon>
        <taxon>Chlorellaceae</taxon>
        <taxon>Auxenochlorella</taxon>
    </lineage>
</organism>
<reference evidence="2 3" key="1">
    <citation type="journal article" date="2014" name="BMC Genomics">
        <title>Oil accumulation mechanisms of the oleaginous microalga Chlorella protothecoides revealed through its genome, transcriptomes, and proteomes.</title>
        <authorList>
            <person name="Gao C."/>
            <person name="Wang Y."/>
            <person name="Shen Y."/>
            <person name="Yan D."/>
            <person name="He X."/>
            <person name="Dai J."/>
            <person name="Wu Q."/>
        </authorList>
    </citation>
    <scope>NUCLEOTIDE SEQUENCE [LARGE SCALE GENOMIC DNA]</scope>
    <source>
        <strain evidence="2 3">0710</strain>
    </source>
</reference>
<dbReference type="Proteomes" id="UP000028924">
    <property type="component" value="Unassembled WGS sequence"/>
</dbReference>